<sequence length="141" mass="15032">MGFQIINIILTGSYTCKESWPGAHKGGSYVLTSESVTGKEITFLNKLIKMSSDKMDTTDITVEQTPVTEAPTTSEAEVTATTASTPTQVDTAEGSGERVATNLTPGVQHTASNLNRLHLSIPKLSGAQRRKLDPLSKVVVV</sequence>
<dbReference type="EMBL" id="HBUF01645151">
    <property type="protein sequence ID" value="CAG6785742.1"/>
    <property type="molecule type" value="Transcribed_RNA"/>
</dbReference>
<organism evidence="2">
    <name type="scientific">Cacopsylla melanoneura</name>
    <dbReference type="NCBI Taxonomy" id="428564"/>
    <lineage>
        <taxon>Eukaryota</taxon>
        <taxon>Metazoa</taxon>
        <taxon>Ecdysozoa</taxon>
        <taxon>Arthropoda</taxon>
        <taxon>Hexapoda</taxon>
        <taxon>Insecta</taxon>
        <taxon>Pterygota</taxon>
        <taxon>Neoptera</taxon>
        <taxon>Paraneoptera</taxon>
        <taxon>Hemiptera</taxon>
        <taxon>Sternorrhyncha</taxon>
        <taxon>Psylloidea</taxon>
        <taxon>Psyllidae</taxon>
        <taxon>Psyllinae</taxon>
        <taxon>Cacopsylla</taxon>
    </lineage>
</organism>
<evidence type="ECO:0000256" key="1">
    <source>
        <dbReference type="SAM" id="MobiDB-lite"/>
    </source>
</evidence>
<accession>A0A8D9FD73</accession>
<reference evidence="2" key="1">
    <citation type="submission" date="2021-05" db="EMBL/GenBank/DDBJ databases">
        <authorList>
            <person name="Alioto T."/>
            <person name="Alioto T."/>
            <person name="Gomez Garrido J."/>
        </authorList>
    </citation>
    <scope>NUCLEOTIDE SEQUENCE</scope>
</reference>
<evidence type="ECO:0000313" key="2">
    <source>
        <dbReference type="EMBL" id="CAG6785742.1"/>
    </source>
</evidence>
<proteinExistence type="predicted"/>
<name>A0A8D9FD73_9HEMI</name>
<protein>
    <submittedName>
        <fullName evidence="2">Uncharacterized protein</fullName>
    </submittedName>
</protein>
<feature type="compositionally biased region" description="Low complexity" evidence="1">
    <location>
        <begin position="65"/>
        <end position="87"/>
    </location>
</feature>
<feature type="region of interest" description="Disordered" evidence="1">
    <location>
        <begin position="62"/>
        <end position="96"/>
    </location>
</feature>
<dbReference type="AlphaFoldDB" id="A0A8D9FD73"/>